<dbReference type="AlphaFoldDB" id="A0A6A7AFN1"/>
<protein>
    <submittedName>
        <fullName evidence="2">Uncharacterized protein</fullName>
    </submittedName>
</protein>
<dbReference type="Proteomes" id="UP000799424">
    <property type="component" value="Unassembled WGS sequence"/>
</dbReference>
<organism evidence="2 3">
    <name type="scientific">Ophiobolus disseminans</name>
    <dbReference type="NCBI Taxonomy" id="1469910"/>
    <lineage>
        <taxon>Eukaryota</taxon>
        <taxon>Fungi</taxon>
        <taxon>Dikarya</taxon>
        <taxon>Ascomycota</taxon>
        <taxon>Pezizomycotina</taxon>
        <taxon>Dothideomycetes</taxon>
        <taxon>Pleosporomycetidae</taxon>
        <taxon>Pleosporales</taxon>
        <taxon>Pleosporineae</taxon>
        <taxon>Phaeosphaeriaceae</taxon>
        <taxon>Ophiobolus</taxon>
    </lineage>
</organism>
<feature type="compositionally biased region" description="Low complexity" evidence="1">
    <location>
        <begin position="102"/>
        <end position="111"/>
    </location>
</feature>
<sequence length="271" mass="30651">MGNPANPISNQGGNRVDPTLEGIDEDVDEAQRTLIEENPYHRYQLKTGKHRGHTLKHVNDVQDLGYLGWMLGKPKACRDVDDSHIVKKGLLQWKGLTDRPAPDSAAASTPTVGQDTSNTTTPAATSRFQDAAGNPIWIDGFDIIALFHMTEQQLKRRGVRPIYSNRFNRQYRSKRYLLEKVYAAAVVNANCPIDETPDQALDRYLAKLQKCGRGLLICLPSYCECGDCEDIRCGPTKAGYTFRMKMLKATAEERQRRHDQIEDNYIWAMNH</sequence>
<accession>A0A6A7AFN1</accession>
<dbReference type="OrthoDB" id="3679162at2759"/>
<gene>
    <name evidence="2" type="ORF">CC86DRAFT_342330</name>
</gene>
<feature type="region of interest" description="Disordered" evidence="1">
    <location>
        <begin position="97"/>
        <end position="126"/>
    </location>
</feature>
<evidence type="ECO:0000313" key="2">
    <source>
        <dbReference type="EMBL" id="KAF2831487.1"/>
    </source>
</evidence>
<proteinExistence type="predicted"/>
<feature type="compositionally biased region" description="Polar residues" evidence="1">
    <location>
        <begin position="112"/>
        <end position="126"/>
    </location>
</feature>
<reference evidence="2" key="1">
    <citation type="journal article" date="2020" name="Stud. Mycol.">
        <title>101 Dothideomycetes genomes: a test case for predicting lifestyles and emergence of pathogens.</title>
        <authorList>
            <person name="Haridas S."/>
            <person name="Albert R."/>
            <person name="Binder M."/>
            <person name="Bloem J."/>
            <person name="Labutti K."/>
            <person name="Salamov A."/>
            <person name="Andreopoulos B."/>
            <person name="Baker S."/>
            <person name="Barry K."/>
            <person name="Bills G."/>
            <person name="Bluhm B."/>
            <person name="Cannon C."/>
            <person name="Castanera R."/>
            <person name="Culley D."/>
            <person name="Daum C."/>
            <person name="Ezra D."/>
            <person name="Gonzalez J."/>
            <person name="Henrissat B."/>
            <person name="Kuo A."/>
            <person name="Liang C."/>
            <person name="Lipzen A."/>
            <person name="Lutzoni F."/>
            <person name="Magnuson J."/>
            <person name="Mondo S."/>
            <person name="Nolan M."/>
            <person name="Ohm R."/>
            <person name="Pangilinan J."/>
            <person name="Park H.-J."/>
            <person name="Ramirez L."/>
            <person name="Alfaro M."/>
            <person name="Sun H."/>
            <person name="Tritt A."/>
            <person name="Yoshinaga Y."/>
            <person name="Zwiers L.-H."/>
            <person name="Turgeon B."/>
            <person name="Goodwin S."/>
            <person name="Spatafora J."/>
            <person name="Crous P."/>
            <person name="Grigoriev I."/>
        </authorList>
    </citation>
    <scope>NUCLEOTIDE SEQUENCE</scope>
    <source>
        <strain evidence="2">CBS 113818</strain>
    </source>
</reference>
<evidence type="ECO:0000256" key="1">
    <source>
        <dbReference type="SAM" id="MobiDB-lite"/>
    </source>
</evidence>
<evidence type="ECO:0000313" key="3">
    <source>
        <dbReference type="Proteomes" id="UP000799424"/>
    </source>
</evidence>
<dbReference type="EMBL" id="MU006218">
    <property type="protein sequence ID" value="KAF2831487.1"/>
    <property type="molecule type" value="Genomic_DNA"/>
</dbReference>
<keyword evidence="3" id="KW-1185">Reference proteome</keyword>
<feature type="region of interest" description="Disordered" evidence="1">
    <location>
        <begin position="1"/>
        <end position="21"/>
    </location>
</feature>
<feature type="compositionally biased region" description="Polar residues" evidence="1">
    <location>
        <begin position="1"/>
        <end position="13"/>
    </location>
</feature>
<name>A0A6A7AFN1_9PLEO</name>